<sequence>MSLPLLPRQQQHPPDYYIALLEKEVDVDHTSHYYSSGTLKLLGWIERQWNGQSVGTDGKRRRGIKQRSTLETYWKLFRLVYEMNTSERLDGKLSRQMHKVGDELLAHSFKLTAVDSLRELAIEHGLSDTGSPKTPMDHEDLLMLLQTNLTTTEHRYRIGRLRIQLHLFLQIALITAARPQAILNLCYRHLRIYLLRDPEGGRPRLFLGFTFEFTKTYLGLKEA</sequence>
<dbReference type="EMBL" id="ML977385">
    <property type="protein sequence ID" value="KAF2105306.1"/>
    <property type="molecule type" value="Genomic_DNA"/>
</dbReference>
<dbReference type="Proteomes" id="UP000799770">
    <property type="component" value="Unassembled WGS sequence"/>
</dbReference>
<organism evidence="1 2">
    <name type="scientific">Lophiotrema nucula</name>
    <dbReference type="NCBI Taxonomy" id="690887"/>
    <lineage>
        <taxon>Eukaryota</taxon>
        <taxon>Fungi</taxon>
        <taxon>Dikarya</taxon>
        <taxon>Ascomycota</taxon>
        <taxon>Pezizomycotina</taxon>
        <taxon>Dothideomycetes</taxon>
        <taxon>Pleosporomycetidae</taxon>
        <taxon>Pleosporales</taxon>
        <taxon>Lophiotremataceae</taxon>
        <taxon>Lophiotrema</taxon>
    </lineage>
</organism>
<proteinExistence type="predicted"/>
<dbReference type="OrthoDB" id="4485682at2759"/>
<evidence type="ECO:0000313" key="1">
    <source>
        <dbReference type="EMBL" id="KAF2105306.1"/>
    </source>
</evidence>
<evidence type="ECO:0000313" key="2">
    <source>
        <dbReference type="Proteomes" id="UP000799770"/>
    </source>
</evidence>
<dbReference type="AlphaFoldDB" id="A0A6A5YDX6"/>
<dbReference type="Pfam" id="PF11917">
    <property type="entry name" value="DUF3435"/>
    <property type="match status" value="1"/>
</dbReference>
<dbReference type="PANTHER" id="PTHR37535:SF2">
    <property type="entry name" value="FINGER DOMAIN PROTEIN, PUTATIVE (AFU_ORTHOLOGUE AFUA_6G09300)-RELATED"/>
    <property type="match status" value="1"/>
</dbReference>
<gene>
    <name evidence="1" type="ORF">BDV96DRAFT_655764</name>
</gene>
<accession>A0A6A5YDX6</accession>
<keyword evidence="2" id="KW-1185">Reference proteome</keyword>
<name>A0A6A5YDX6_9PLEO</name>
<reference evidence="1" key="1">
    <citation type="journal article" date="2020" name="Stud. Mycol.">
        <title>101 Dothideomycetes genomes: a test case for predicting lifestyles and emergence of pathogens.</title>
        <authorList>
            <person name="Haridas S."/>
            <person name="Albert R."/>
            <person name="Binder M."/>
            <person name="Bloem J."/>
            <person name="Labutti K."/>
            <person name="Salamov A."/>
            <person name="Andreopoulos B."/>
            <person name="Baker S."/>
            <person name="Barry K."/>
            <person name="Bills G."/>
            <person name="Bluhm B."/>
            <person name="Cannon C."/>
            <person name="Castanera R."/>
            <person name="Culley D."/>
            <person name="Daum C."/>
            <person name="Ezra D."/>
            <person name="Gonzalez J."/>
            <person name="Henrissat B."/>
            <person name="Kuo A."/>
            <person name="Liang C."/>
            <person name="Lipzen A."/>
            <person name="Lutzoni F."/>
            <person name="Magnuson J."/>
            <person name="Mondo S."/>
            <person name="Nolan M."/>
            <person name="Ohm R."/>
            <person name="Pangilinan J."/>
            <person name="Park H.-J."/>
            <person name="Ramirez L."/>
            <person name="Alfaro M."/>
            <person name="Sun H."/>
            <person name="Tritt A."/>
            <person name="Yoshinaga Y."/>
            <person name="Zwiers L.-H."/>
            <person name="Turgeon B."/>
            <person name="Goodwin S."/>
            <person name="Spatafora J."/>
            <person name="Crous P."/>
            <person name="Grigoriev I."/>
        </authorList>
    </citation>
    <scope>NUCLEOTIDE SEQUENCE</scope>
    <source>
        <strain evidence="1">CBS 627.86</strain>
    </source>
</reference>
<dbReference type="InterPro" id="IPR021842">
    <property type="entry name" value="DUF3435"/>
</dbReference>
<protein>
    <submittedName>
        <fullName evidence="1">Uncharacterized protein</fullName>
    </submittedName>
</protein>
<dbReference type="PANTHER" id="PTHR37535">
    <property type="entry name" value="FLUG DOMAIN PROTEIN"/>
    <property type="match status" value="1"/>
</dbReference>